<name>A0A811P7W3_9POAL</name>
<dbReference type="InterPro" id="IPR012340">
    <property type="entry name" value="NA-bd_OB-fold"/>
</dbReference>
<dbReference type="PANTHER" id="PTHR47058:SF3">
    <property type="entry name" value="REPLICATION PROTEIN A 14 KDA SUBUNIT A-RELATED"/>
    <property type="match status" value="1"/>
</dbReference>
<gene>
    <name evidence="4" type="ORF">NCGR_LOCUS26142</name>
</gene>
<protein>
    <submittedName>
        <fullName evidence="4">Uncharacterized protein</fullName>
    </submittedName>
</protein>
<keyword evidence="3" id="KW-0539">Nucleus</keyword>
<dbReference type="Proteomes" id="UP000604825">
    <property type="component" value="Unassembled WGS sequence"/>
</dbReference>
<proteinExistence type="inferred from homology"/>
<dbReference type="Gene3D" id="2.40.50.140">
    <property type="entry name" value="Nucleic acid-binding proteins"/>
    <property type="match status" value="1"/>
</dbReference>
<dbReference type="EMBL" id="CAJGYO010000006">
    <property type="protein sequence ID" value="CAD6239110.1"/>
    <property type="molecule type" value="Genomic_DNA"/>
</dbReference>
<sequence length="141" mass="15424">MAEPCCSPIPWSGERIPSPNPDLMIGAAIPAEEREMDTSSPAALVNAEILNMFVGRRVRTVVQVQCNEGGVLVGQSSDGHQLSIKSAMDVPVSHFMEVYGIAENNQTIRAEVCTDFGPNFDPKPFDQLCKLASDKFKHMFL</sequence>
<evidence type="ECO:0000256" key="1">
    <source>
        <dbReference type="ARBA" id="ARBA00004123"/>
    </source>
</evidence>
<dbReference type="CDD" id="cd04479">
    <property type="entry name" value="RPA3"/>
    <property type="match status" value="1"/>
</dbReference>
<reference evidence="4" key="1">
    <citation type="submission" date="2020-10" db="EMBL/GenBank/DDBJ databases">
        <authorList>
            <person name="Han B."/>
            <person name="Lu T."/>
            <person name="Zhao Q."/>
            <person name="Huang X."/>
            <person name="Zhao Y."/>
        </authorList>
    </citation>
    <scope>NUCLEOTIDE SEQUENCE</scope>
</reference>
<dbReference type="GO" id="GO:0003677">
    <property type="term" value="F:DNA binding"/>
    <property type="evidence" value="ECO:0007669"/>
    <property type="project" value="InterPro"/>
</dbReference>
<dbReference type="GO" id="GO:0006310">
    <property type="term" value="P:DNA recombination"/>
    <property type="evidence" value="ECO:0007669"/>
    <property type="project" value="InterPro"/>
</dbReference>
<dbReference type="SUPFAM" id="SSF50249">
    <property type="entry name" value="Nucleic acid-binding proteins"/>
    <property type="match status" value="1"/>
</dbReference>
<dbReference type="AlphaFoldDB" id="A0A811P7W3"/>
<evidence type="ECO:0000313" key="5">
    <source>
        <dbReference type="Proteomes" id="UP000604825"/>
    </source>
</evidence>
<dbReference type="GO" id="GO:0006281">
    <property type="term" value="P:DNA repair"/>
    <property type="evidence" value="ECO:0007669"/>
    <property type="project" value="InterPro"/>
</dbReference>
<dbReference type="GO" id="GO:0031981">
    <property type="term" value="C:nuclear lumen"/>
    <property type="evidence" value="ECO:0007669"/>
    <property type="project" value="UniProtKB-ARBA"/>
</dbReference>
<accession>A0A811P7W3</accession>
<keyword evidence="5" id="KW-1185">Reference proteome</keyword>
<comment type="similarity">
    <text evidence="2">Belongs to the replication factor A protein 3 family.</text>
</comment>
<dbReference type="GO" id="GO:0006260">
    <property type="term" value="P:DNA replication"/>
    <property type="evidence" value="ECO:0007669"/>
    <property type="project" value="InterPro"/>
</dbReference>
<evidence type="ECO:0000256" key="3">
    <source>
        <dbReference type="ARBA" id="ARBA00023242"/>
    </source>
</evidence>
<dbReference type="OrthoDB" id="188186at2759"/>
<evidence type="ECO:0000256" key="2">
    <source>
        <dbReference type="ARBA" id="ARBA00009761"/>
    </source>
</evidence>
<dbReference type="PANTHER" id="PTHR47058">
    <property type="entry name" value="REPLICATION PROTEIN A 14 KDA SUBUNIT A-RELATED"/>
    <property type="match status" value="1"/>
</dbReference>
<organism evidence="4 5">
    <name type="scientific">Miscanthus lutarioriparius</name>
    <dbReference type="NCBI Taxonomy" id="422564"/>
    <lineage>
        <taxon>Eukaryota</taxon>
        <taxon>Viridiplantae</taxon>
        <taxon>Streptophyta</taxon>
        <taxon>Embryophyta</taxon>
        <taxon>Tracheophyta</taxon>
        <taxon>Spermatophyta</taxon>
        <taxon>Magnoliopsida</taxon>
        <taxon>Liliopsida</taxon>
        <taxon>Poales</taxon>
        <taxon>Poaceae</taxon>
        <taxon>PACMAD clade</taxon>
        <taxon>Panicoideae</taxon>
        <taxon>Andropogonodae</taxon>
        <taxon>Andropogoneae</taxon>
        <taxon>Saccharinae</taxon>
        <taxon>Miscanthus</taxon>
    </lineage>
</organism>
<comment type="caution">
    <text evidence="4">The sequence shown here is derived from an EMBL/GenBank/DDBJ whole genome shotgun (WGS) entry which is preliminary data.</text>
</comment>
<dbReference type="InterPro" id="IPR013970">
    <property type="entry name" value="Rfa2"/>
</dbReference>
<dbReference type="Pfam" id="PF08661">
    <property type="entry name" value="Rep_fac-A_3"/>
    <property type="match status" value="1"/>
</dbReference>
<evidence type="ECO:0000313" key="4">
    <source>
        <dbReference type="EMBL" id="CAD6239110.1"/>
    </source>
</evidence>
<comment type="subcellular location">
    <subcellularLocation>
        <location evidence="1">Nucleus</location>
    </subcellularLocation>
</comment>